<proteinExistence type="predicted"/>
<evidence type="ECO:0000313" key="2">
    <source>
        <dbReference type="EMBL" id="MBM7837782.1"/>
    </source>
</evidence>
<evidence type="ECO:0000259" key="1">
    <source>
        <dbReference type="PROSITE" id="PS51186"/>
    </source>
</evidence>
<sequence length="173" mass="19423">MIELRKVNEDNIEEVIALEVGEGQKELIEVTNLRCIADAYVLNEEGIPAIPFAIYADGVVVGFYMYTYDTTDHESFQAEVFFGKKAYFIYHLMIGKRYQGKGYGKLAFEKIMADIEKMPSGEADYVDLFYHENNAVAKNLYASFGFIDSGVIQGHSVHANKQLGLKATEPAVE</sequence>
<dbReference type="EMBL" id="JAFBCV010000002">
    <property type="protein sequence ID" value="MBM7837782.1"/>
    <property type="molecule type" value="Genomic_DNA"/>
</dbReference>
<organism evidence="2 3">
    <name type="scientific">Shouchella xiaoxiensis</name>
    <dbReference type="NCBI Taxonomy" id="766895"/>
    <lineage>
        <taxon>Bacteria</taxon>
        <taxon>Bacillati</taxon>
        <taxon>Bacillota</taxon>
        <taxon>Bacilli</taxon>
        <taxon>Bacillales</taxon>
        <taxon>Bacillaceae</taxon>
        <taxon>Shouchella</taxon>
    </lineage>
</organism>
<gene>
    <name evidence="2" type="ORF">JOC54_001013</name>
</gene>
<dbReference type="InterPro" id="IPR016181">
    <property type="entry name" value="Acyl_CoA_acyltransferase"/>
</dbReference>
<reference evidence="2" key="1">
    <citation type="submission" date="2021-01" db="EMBL/GenBank/DDBJ databases">
        <title>Genomic Encyclopedia of Type Strains, Phase IV (KMG-IV): sequencing the most valuable type-strain genomes for metagenomic binning, comparative biology and taxonomic classification.</title>
        <authorList>
            <person name="Goeker M."/>
        </authorList>
    </citation>
    <scope>NUCLEOTIDE SEQUENCE</scope>
    <source>
        <strain evidence="2">DSM 21943</strain>
    </source>
</reference>
<accession>A0ABS2SQJ4</accession>
<dbReference type="SUPFAM" id="SSF55729">
    <property type="entry name" value="Acyl-CoA N-acyltransferases (Nat)"/>
    <property type="match status" value="1"/>
</dbReference>
<keyword evidence="2" id="KW-0808">Transferase</keyword>
<protein>
    <submittedName>
        <fullName evidence="2">Diamine N-acetyltransferase</fullName>
        <ecNumber evidence="2">2.3.1.57</ecNumber>
    </submittedName>
</protein>
<dbReference type="EC" id="2.3.1.57" evidence="2"/>
<name>A0ABS2SQJ4_9BACI</name>
<keyword evidence="2" id="KW-0012">Acyltransferase</keyword>
<comment type="caution">
    <text evidence="2">The sequence shown here is derived from an EMBL/GenBank/DDBJ whole genome shotgun (WGS) entry which is preliminary data.</text>
</comment>
<feature type="domain" description="N-acetyltransferase" evidence="1">
    <location>
        <begin position="2"/>
        <end position="168"/>
    </location>
</feature>
<dbReference type="CDD" id="cd04301">
    <property type="entry name" value="NAT_SF"/>
    <property type="match status" value="1"/>
</dbReference>
<dbReference type="RefSeq" id="WP_204464837.1">
    <property type="nucleotide sequence ID" value="NZ_JAFBCV010000002.1"/>
</dbReference>
<keyword evidence="3" id="KW-1185">Reference proteome</keyword>
<dbReference type="GO" id="GO:0004145">
    <property type="term" value="F:diamine N-acetyltransferase activity"/>
    <property type="evidence" value="ECO:0007669"/>
    <property type="project" value="UniProtKB-EC"/>
</dbReference>
<dbReference type="Proteomes" id="UP001179280">
    <property type="component" value="Unassembled WGS sequence"/>
</dbReference>
<evidence type="ECO:0000313" key="3">
    <source>
        <dbReference type="Proteomes" id="UP001179280"/>
    </source>
</evidence>
<dbReference type="PROSITE" id="PS51186">
    <property type="entry name" value="GNAT"/>
    <property type="match status" value="1"/>
</dbReference>
<dbReference type="InterPro" id="IPR000182">
    <property type="entry name" value="GNAT_dom"/>
</dbReference>
<dbReference type="Pfam" id="PF00583">
    <property type="entry name" value="Acetyltransf_1"/>
    <property type="match status" value="1"/>
</dbReference>
<dbReference type="Gene3D" id="3.40.630.30">
    <property type="match status" value="1"/>
</dbReference>